<dbReference type="Proteomes" id="UP000887574">
    <property type="component" value="Unplaced"/>
</dbReference>
<name>A0A915DHG3_9BILA</name>
<proteinExistence type="predicted"/>
<protein>
    <submittedName>
        <fullName evidence="2">Uncharacterized protein</fullName>
    </submittedName>
</protein>
<evidence type="ECO:0000313" key="1">
    <source>
        <dbReference type="Proteomes" id="UP000887574"/>
    </source>
</evidence>
<evidence type="ECO:0000313" key="2">
    <source>
        <dbReference type="WBParaSite" id="jg19499"/>
    </source>
</evidence>
<dbReference type="WBParaSite" id="jg19499">
    <property type="protein sequence ID" value="jg19499"/>
    <property type="gene ID" value="jg19499"/>
</dbReference>
<keyword evidence="1" id="KW-1185">Reference proteome</keyword>
<accession>A0A915DHG3</accession>
<sequence>MRLENSTIDCLAKHGEGPKINHSKLQQKQPFCCCRPNFQIQFAFQPANKSKAEFKTTKEAFNSSSSLAKYCPQSGLLPVASQAVVTPLHYLDYLQDQKYVEWGSSGKAGVWAAFLNRAVNKWLLAEKADRLSCFP</sequence>
<organism evidence="1 2">
    <name type="scientific">Ditylenchus dipsaci</name>
    <dbReference type="NCBI Taxonomy" id="166011"/>
    <lineage>
        <taxon>Eukaryota</taxon>
        <taxon>Metazoa</taxon>
        <taxon>Ecdysozoa</taxon>
        <taxon>Nematoda</taxon>
        <taxon>Chromadorea</taxon>
        <taxon>Rhabditida</taxon>
        <taxon>Tylenchina</taxon>
        <taxon>Tylenchomorpha</taxon>
        <taxon>Sphaerularioidea</taxon>
        <taxon>Anguinidae</taxon>
        <taxon>Anguininae</taxon>
        <taxon>Ditylenchus</taxon>
    </lineage>
</organism>
<reference evidence="2" key="1">
    <citation type="submission" date="2022-11" db="UniProtKB">
        <authorList>
            <consortium name="WormBaseParasite"/>
        </authorList>
    </citation>
    <scope>IDENTIFICATION</scope>
</reference>
<dbReference type="AlphaFoldDB" id="A0A915DHG3"/>